<evidence type="ECO:0000256" key="2">
    <source>
        <dbReference type="ARBA" id="ARBA00023125"/>
    </source>
</evidence>
<dbReference type="SUPFAM" id="SSF48008">
    <property type="entry name" value="GntR ligand-binding domain-like"/>
    <property type="match status" value="1"/>
</dbReference>
<protein>
    <submittedName>
        <fullName evidence="5">GntR family galactonate operon transcriptional repressor</fullName>
    </submittedName>
</protein>
<dbReference type="SMART" id="SM00895">
    <property type="entry name" value="FCD"/>
    <property type="match status" value="1"/>
</dbReference>
<dbReference type="PANTHER" id="PTHR43537">
    <property type="entry name" value="TRANSCRIPTIONAL REGULATOR, GNTR FAMILY"/>
    <property type="match status" value="1"/>
</dbReference>
<dbReference type="InterPro" id="IPR000524">
    <property type="entry name" value="Tscrpt_reg_HTH_GntR"/>
</dbReference>
<keyword evidence="2" id="KW-0238">DNA-binding</keyword>
<dbReference type="SMART" id="SM00345">
    <property type="entry name" value="HTH_GNTR"/>
    <property type="match status" value="1"/>
</dbReference>
<keyword evidence="1" id="KW-0805">Transcription regulation</keyword>
<dbReference type="EMBL" id="JARXVE010000008">
    <property type="protein sequence ID" value="MDH6197830.1"/>
    <property type="molecule type" value="Genomic_DNA"/>
</dbReference>
<evidence type="ECO:0000256" key="1">
    <source>
        <dbReference type="ARBA" id="ARBA00023015"/>
    </source>
</evidence>
<evidence type="ECO:0000256" key="3">
    <source>
        <dbReference type="ARBA" id="ARBA00023163"/>
    </source>
</evidence>
<dbReference type="InterPro" id="IPR036390">
    <property type="entry name" value="WH_DNA-bd_sf"/>
</dbReference>
<gene>
    <name evidence="5" type="ORF">M2272_004486</name>
</gene>
<evidence type="ECO:0000313" key="6">
    <source>
        <dbReference type="Proteomes" id="UP001160130"/>
    </source>
</evidence>
<dbReference type="Pfam" id="PF07729">
    <property type="entry name" value="FCD"/>
    <property type="match status" value="1"/>
</dbReference>
<keyword evidence="3" id="KW-0804">Transcription</keyword>
<reference evidence="5 6" key="1">
    <citation type="submission" date="2023-04" db="EMBL/GenBank/DDBJ databases">
        <title>Forest soil microbial communities from Buena Vista Peninsula, Colon Province, Panama.</title>
        <authorList>
            <person name="Bouskill N."/>
        </authorList>
    </citation>
    <scope>NUCLEOTIDE SEQUENCE [LARGE SCALE GENOMIC DNA]</scope>
    <source>
        <strain evidence="5 6">AC80</strain>
    </source>
</reference>
<name>A0ABT6L669_9MYCO</name>
<dbReference type="InterPro" id="IPR011711">
    <property type="entry name" value="GntR_C"/>
</dbReference>
<dbReference type="PANTHER" id="PTHR43537:SF44">
    <property type="entry name" value="GNTR FAMILY REGULATORY PROTEIN"/>
    <property type="match status" value="1"/>
</dbReference>
<dbReference type="RefSeq" id="WP_280834424.1">
    <property type="nucleotide sequence ID" value="NZ_JARXVE010000008.1"/>
</dbReference>
<dbReference type="PROSITE" id="PS50949">
    <property type="entry name" value="HTH_GNTR"/>
    <property type="match status" value="1"/>
</dbReference>
<evidence type="ECO:0000259" key="4">
    <source>
        <dbReference type="PROSITE" id="PS50949"/>
    </source>
</evidence>
<dbReference type="Gene3D" id="1.10.10.10">
    <property type="entry name" value="Winged helix-like DNA-binding domain superfamily/Winged helix DNA-binding domain"/>
    <property type="match status" value="1"/>
</dbReference>
<dbReference type="InterPro" id="IPR008920">
    <property type="entry name" value="TF_FadR/GntR_C"/>
</dbReference>
<organism evidence="5 6">
    <name type="scientific">Mycolicibacterium frederiksbergense</name>
    <dbReference type="NCBI Taxonomy" id="117567"/>
    <lineage>
        <taxon>Bacteria</taxon>
        <taxon>Bacillati</taxon>
        <taxon>Actinomycetota</taxon>
        <taxon>Actinomycetes</taxon>
        <taxon>Mycobacteriales</taxon>
        <taxon>Mycobacteriaceae</taxon>
        <taxon>Mycolicibacterium</taxon>
    </lineage>
</organism>
<keyword evidence="6" id="KW-1185">Reference proteome</keyword>
<dbReference type="InterPro" id="IPR036388">
    <property type="entry name" value="WH-like_DNA-bd_sf"/>
</dbReference>
<comment type="caution">
    <text evidence="5">The sequence shown here is derived from an EMBL/GenBank/DDBJ whole genome shotgun (WGS) entry which is preliminary data.</text>
</comment>
<sequence length="245" mass="26893">MSSYSARALHGHAVDTIGRRIISGQIAPGAVLDVDGLSIELNASRTVMREALRVLADKGLIAAKPRRGTYALDDSDWHRLDPDVMAWEFATGTLSAQRLEDFTELRRLLEPQVAALAALRRENADLALLDQALADMADANADTEAIVEADVRFHRALFAATHNVLIEQQGVLVAVGLQARDNHVHSHRISIKRGWDQHRAVADAIRAADARQAEEQMRSLIDAAARDVREIGPDTSDRPNNIPLQ</sequence>
<feature type="domain" description="HTH gntR-type" evidence="4">
    <location>
        <begin position="7"/>
        <end position="74"/>
    </location>
</feature>
<dbReference type="Gene3D" id="1.20.120.530">
    <property type="entry name" value="GntR ligand-binding domain-like"/>
    <property type="match status" value="1"/>
</dbReference>
<dbReference type="SUPFAM" id="SSF46785">
    <property type="entry name" value="Winged helix' DNA-binding domain"/>
    <property type="match status" value="1"/>
</dbReference>
<dbReference type="Pfam" id="PF00392">
    <property type="entry name" value="GntR"/>
    <property type="match status" value="1"/>
</dbReference>
<dbReference type="Proteomes" id="UP001160130">
    <property type="component" value="Unassembled WGS sequence"/>
</dbReference>
<proteinExistence type="predicted"/>
<evidence type="ECO:0000313" key="5">
    <source>
        <dbReference type="EMBL" id="MDH6197830.1"/>
    </source>
</evidence>
<accession>A0ABT6L669</accession>
<dbReference type="CDD" id="cd07377">
    <property type="entry name" value="WHTH_GntR"/>
    <property type="match status" value="1"/>
</dbReference>